<dbReference type="Gene3D" id="3.90.75.20">
    <property type="match status" value="1"/>
</dbReference>
<reference evidence="3 4" key="1">
    <citation type="submission" date="2017-05" db="EMBL/GenBank/DDBJ databases">
        <title>Complete and WGS of Bordetella genogroups.</title>
        <authorList>
            <person name="Spilker T."/>
            <person name="LiPuma J."/>
        </authorList>
    </citation>
    <scope>NUCLEOTIDE SEQUENCE [LARGE SCALE GENOMIC DNA]</scope>
    <source>
        <strain evidence="3 4">AU17164</strain>
    </source>
</reference>
<feature type="region of interest" description="Disordered" evidence="1">
    <location>
        <begin position="1"/>
        <end position="35"/>
    </location>
</feature>
<keyword evidence="4" id="KW-1185">Reference proteome</keyword>
<dbReference type="GO" id="GO:0003677">
    <property type="term" value="F:DNA binding"/>
    <property type="evidence" value="ECO:0007669"/>
    <property type="project" value="InterPro"/>
</dbReference>
<dbReference type="Pfam" id="PF13392">
    <property type="entry name" value="HNH_3"/>
    <property type="match status" value="1"/>
</dbReference>
<feature type="region of interest" description="Disordered" evidence="1">
    <location>
        <begin position="45"/>
        <end position="64"/>
    </location>
</feature>
<protein>
    <recommendedName>
        <fullName evidence="2">HNH nuclease domain-containing protein</fullName>
    </recommendedName>
</protein>
<name>A0A1W6YZ82_9BORD</name>
<evidence type="ECO:0000313" key="3">
    <source>
        <dbReference type="EMBL" id="ARP86264.1"/>
    </source>
</evidence>
<dbReference type="InterPro" id="IPR044925">
    <property type="entry name" value="His-Me_finger_sf"/>
</dbReference>
<accession>A0A1W6YZ82</accession>
<feature type="compositionally biased region" description="Basic residues" evidence="1">
    <location>
        <begin position="1"/>
        <end position="27"/>
    </location>
</feature>
<evidence type="ECO:0000259" key="2">
    <source>
        <dbReference type="Pfam" id="PF13392"/>
    </source>
</evidence>
<dbReference type="SUPFAM" id="SSF54171">
    <property type="entry name" value="DNA-binding domain"/>
    <property type="match status" value="1"/>
</dbReference>
<dbReference type="EMBL" id="CP021109">
    <property type="protein sequence ID" value="ARP86264.1"/>
    <property type="molecule type" value="Genomic_DNA"/>
</dbReference>
<organism evidence="3 4">
    <name type="scientific">Bordetella genomosp. 9</name>
    <dbReference type="NCBI Taxonomy" id="1416803"/>
    <lineage>
        <taxon>Bacteria</taxon>
        <taxon>Pseudomonadati</taxon>
        <taxon>Pseudomonadota</taxon>
        <taxon>Betaproteobacteria</taxon>
        <taxon>Burkholderiales</taxon>
        <taxon>Alcaligenaceae</taxon>
        <taxon>Bordetella</taxon>
    </lineage>
</organism>
<sequence length="247" mass="28311">MRVHRTAGAGGRRRAAQGVRAGRRRSRTLADDQHNARACVRAIHRRRYPRPDRQGADEVTDEEFDDRVTFSAPLPVPYLHECLAYDAETGKLSWKERPRAHFKNDRSHIAWNRRWAGSAAGSLNGNGYLTIRLNGAHFKAHRAIWAMTHGEWPTQIIDHINRTKTDNRLTNLRLATHSLNIRNADIRANNRSGYVGISMQENRWKAQIQINGESYHLGLYPTLREANAARQGALHVLEKRGETYDQR</sequence>
<dbReference type="InterPro" id="IPR016177">
    <property type="entry name" value="DNA-bd_dom_sf"/>
</dbReference>
<proteinExistence type="predicted"/>
<evidence type="ECO:0000313" key="4">
    <source>
        <dbReference type="Proteomes" id="UP000194139"/>
    </source>
</evidence>
<dbReference type="SUPFAM" id="SSF54060">
    <property type="entry name" value="His-Me finger endonucleases"/>
    <property type="match status" value="1"/>
</dbReference>
<gene>
    <name evidence="3" type="ORF">CAL13_08680</name>
</gene>
<evidence type="ECO:0000256" key="1">
    <source>
        <dbReference type="SAM" id="MobiDB-lite"/>
    </source>
</evidence>
<dbReference type="InterPro" id="IPR003615">
    <property type="entry name" value="HNH_nuc"/>
</dbReference>
<feature type="domain" description="HNH nuclease" evidence="2">
    <location>
        <begin position="139"/>
        <end position="180"/>
    </location>
</feature>
<dbReference type="Proteomes" id="UP000194139">
    <property type="component" value="Chromosome"/>
</dbReference>
<dbReference type="AlphaFoldDB" id="A0A1W6YZ82"/>